<protein>
    <submittedName>
        <fullName evidence="1">Uncharacterized protein</fullName>
    </submittedName>
</protein>
<keyword evidence="2" id="KW-1185">Reference proteome</keyword>
<accession>A0AAD7DAU9</accession>
<dbReference type="Proteomes" id="UP001221757">
    <property type="component" value="Unassembled WGS sequence"/>
</dbReference>
<comment type="caution">
    <text evidence="1">The sequence shown here is derived from an EMBL/GenBank/DDBJ whole genome shotgun (WGS) entry which is preliminary data.</text>
</comment>
<dbReference type="EMBL" id="JARKIE010000092">
    <property type="protein sequence ID" value="KAJ7686895.1"/>
    <property type="molecule type" value="Genomic_DNA"/>
</dbReference>
<evidence type="ECO:0000313" key="1">
    <source>
        <dbReference type="EMBL" id="KAJ7686895.1"/>
    </source>
</evidence>
<name>A0AAD7DAU9_MYCRO</name>
<proteinExistence type="predicted"/>
<dbReference type="AlphaFoldDB" id="A0AAD7DAU9"/>
<gene>
    <name evidence="1" type="ORF">B0H17DRAFT_1136564</name>
</gene>
<sequence>MLVNSLRTMSCCAARSRAHFQARKWFLDLGLPLEHFLLHTARQQRTKRGLAHAWGDTKHVRFLPGAICVKAGGRRPGMSRIIGTDGIVNCFSGKRGTARRRGALTSLVFDSMEVTLERDRRFEKNEEDEVEDEVEDDAVEDDAVDVVEFMLHIDKRRRCQWDDAREGADSMDARAMARVAQPSGSSRSDKTLVAVSKIAVSNIVVSKMAVVRLSAERLGTASDSDLECSDGADGATAA</sequence>
<evidence type="ECO:0000313" key="2">
    <source>
        <dbReference type="Proteomes" id="UP001221757"/>
    </source>
</evidence>
<organism evidence="1 2">
    <name type="scientific">Mycena rosella</name>
    <name type="common">Pink bonnet</name>
    <name type="synonym">Agaricus rosellus</name>
    <dbReference type="NCBI Taxonomy" id="1033263"/>
    <lineage>
        <taxon>Eukaryota</taxon>
        <taxon>Fungi</taxon>
        <taxon>Dikarya</taxon>
        <taxon>Basidiomycota</taxon>
        <taxon>Agaricomycotina</taxon>
        <taxon>Agaricomycetes</taxon>
        <taxon>Agaricomycetidae</taxon>
        <taxon>Agaricales</taxon>
        <taxon>Marasmiineae</taxon>
        <taxon>Mycenaceae</taxon>
        <taxon>Mycena</taxon>
    </lineage>
</organism>
<reference evidence="1" key="1">
    <citation type="submission" date="2023-03" db="EMBL/GenBank/DDBJ databases">
        <title>Massive genome expansion in bonnet fungi (Mycena s.s.) driven by repeated elements and novel gene families across ecological guilds.</title>
        <authorList>
            <consortium name="Lawrence Berkeley National Laboratory"/>
            <person name="Harder C.B."/>
            <person name="Miyauchi S."/>
            <person name="Viragh M."/>
            <person name="Kuo A."/>
            <person name="Thoen E."/>
            <person name="Andreopoulos B."/>
            <person name="Lu D."/>
            <person name="Skrede I."/>
            <person name="Drula E."/>
            <person name="Henrissat B."/>
            <person name="Morin E."/>
            <person name="Kohler A."/>
            <person name="Barry K."/>
            <person name="LaButti K."/>
            <person name="Morin E."/>
            <person name="Salamov A."/>
            <person name="Lipzen A."/>
            <person name="Mereny Z."/>
            <person name="Hegedus B."/>
            <person name="Baldrian P."/>
            <person name="Stursova M."/>
            <person name="Weitz H."/>
            <person name="Taylor A."/>
            <person name="Grigoriev I.V."/>
            <person name="Nagy L.G."/>
            <person name="Martin F."/>
            <person name="Kauserud H."/>
        </authorList>
    </citation>
    <scope>NUCLEOTIDE SEQUENCE</scope>
    <source>
        <strain evidence="1">CBHHK067</strain>
    </source>
</reference>